<dbReference type="Pfam" id="PF12844">
    <property type="entry name" value="HTH_19"/>
    <property type="match status" value="1"/>
</dbReference>
<evidence type="ECO:0000256" key="1">
    <source>
        <dbReference type="ARBA" id="ARBA00023125"/>
    </source>
</evidence>
<dbReference type="EMBL" id="JBJHZX010000008">
    <property type="protein sequence ID" value="MFL0195312.1"/>
    <property type="molecule type" value="Genomic_DNA"/>
</dbReference>
<dbReference type="Pfam" id="PF01381">
    <property type="entry name" value="HTH_3"/>
    <property type="match status" value="1"/>
</dbReference>
<sequence length="297" mass="34354">MNIGENIKKYRKLKRLTQKQLAENIGKSEITVRKYENNDTNPPLDAIDKMAKALNVSVTELIGNSEIFGRRLNQLIKDRNINGDDLAKSLEISIEEILEFESGKEPDITTLNKIANFFGVTADYLTGDSDFLTRTDENLIELAKEGVELGRFSTPIETDIMQKYHTEVKKIIDEHTSKLNEVLNSYYQAHIKVNRDEIFGVLIDVVSNLIYFADFIVKLSQNNNFRYSVDRNSMREDLQNGIINPNEYFREILNFSRKIRSIPHISEKVSSMLKDLEDEYCKKFDLSINIFVEHSKK</sequence>
<organism evidence="3 4">
    <name type="scientific">Candidatus Clostridium eludens</name>
    <dbReference type="NCBI Taxonomy" id="3381663"/>
    <lineage>
        <taxon>Bacteria</taxon>
        <taxon>Bacillati</taxon>
        <taxon>Bacillota</taxon>
        <taxon>Clostridia</taxon>
        <taxon>Eubacteriales</taxon>
        <taxon>Clostridiaceae</taxon>
        <taxon>Clostridium</taxon>
    </lineage>
</organism>
<proteinExistence type="predicted"/>
<feature type="domain" description="HTH cro/C1-type" evidence="2">
    <location>
        <begin position="72"/>
        <end position="125"/>
    </location>
</feature>
<evidence type="ECO:0000259" key="2">
    <source>
        <dbReference type="PROSITE" id="PS50943"/>
    </source>
</evidence>
<dbReference type="InterPro" id="IPR001387">
    <property type="entry name" value="Cro/C1-type_HTH"/>
</dbReference>
<reference evidence="3 4" key="1">
    <citation type="submission" date="2024-11" db="EMBL/GenBank/DDBJ databases">
        <authorList>
            <person name="Heng Y.C."/>
            <person name="Lim A.C.H."/>
            <person name="Lee J.K.Y."/>
            <person name="Kittelmann S."/>
        </authorList>
    </citation>
    <scope>NUCLEOTIDE SEQUENCE [LARGE SCALE GENOMIC DNA]</scope>
    <source>
        <strain evidence="3 4">WILCCON 0269</strain>
    </source>
</reference>
<evidence type="ECO:0000313" key="3">
    <source>
        <dbReference type="EMBL" id="MFL0195312.1"/>
    </source>
</evidence>
<dbReference type="Gene3D" id="1.10.260.40">
    <property type="entry name" value="lambda repressor-like DNA-binding domains"/>
    <property type="match status" value="2"/>
</dbReference>
<protein>
    <submittedName>
        <fullName evidence="3">Helix-turn-helix domain-containing protein</fullName>
    </submittedName>
</protein>
<dbReference type="SUPFAM" id="SSF47413">
    <property type="entry name" value="lambda repressor-like DNA-binding domains"/>
    <property type="match status" value="2"/>
</dbReference>
<feature type="domain" description="HTH cro/C1-type" evidence="2">
    <location>
        <begin position="7"/>
        <end position="61"/>
    </location>
</feature>
<dbReference type="RefSeq" id="WP_406791433.1">
    <property type="nucleotide sequence ID" value="NZ_JBJHZX010000008.1"/>
</dbReference>
<accession>A0ABW8SH31</accession>
<dbReference type="PANTHER" id="PTHR46558">
    <property type="entry name" value="TRACRIPTIONAL REGULATORY PROTEIN-RELATED-RELATED"/>
    <property type="match status" value="1"/>
</dbReference>
<dbReference type="Proteomes" id="UP001623660">
    <property type="component" value="Unassembled WGS sequence"/>
</dbReference>
<dbReference type="SMART" id="SM00530">
    <property type="entry name" value="HTH_XRE"/>
    <property type="match status" value="2"/>
</dbReference>
<name>A0ABW8SH31_9CLOT</name>
<dbReference type="PANTHER" id="PTHR46558:SF11">
    <property type="entry name" value="HTH-TYPE TRANSCRIPTIONAL REGULATOR XRE"/>
    <property type="match status" value="1"/>
</dbReference>
<evidence type="ECO:0000313" key="4">
    <source>
        <dbReference type="Proteomes" id="UP001623660"/>
    </source>
</evidence>
<dbReference type="PROSITE" id="PS50943">
    <property type="entry name" value="HTH_CROC1"/>
    <property type="match status" value="2"/>
</dbReference>
<dbReference type="CDD" id="cd00093">
    <property type="entry name" value="HTH_XRE"/>
    <property type="match status" value="2"/>
</dbReference>
<gene>
    <name evidence="3" type="ORF">ACJDU8_06995</name>
</gene>
<comment type="caution">
    <text evidence="3">The sequence shown here is derived from an EMBL/GenBank/DDBJ whole genome shotgun (WGS) entry which is preliminary data.</text>
</comment>
<keyword evidence="1" id="KW-0238">DNA-binding</keyword>
<dbReference type="InterPro" id="IPR010982">
    <property type="entry name" value="Lambda_DNA-bd_dom_sf"/>
</dbReference>
<keyword evidence="4" id="KW-1185">Reference proteome</keyword>